<evidence type="ECO:0000313" key="4">
    <source>
        <dbReference type="Proteomes" id="UP000075885"/>
    </source>
</evidence>
<protein>
    <recommendedName>
        <fullName evidence="5">DUF4794 domain-containing protein</fullName>
    </recommendedName>
</protein>
<evidence type="ECO:0000256" key="1">
    <source>
        <dbReference type="SAM" id="MobiDB-lite"/>
    </source>
</evidence>
<keyword evidence="2" id="KW-0732">Signal</keyword>
<reference evidence="3" key="2">
    <citation type="submission" date="2020-05" db="UniProtKB">
        <authorList>
            <consortium name="EnsemblMetazoa"/>
        </authorList>
    </citation>
    <scope>IDENTIFICATION</scope>
    <source>
        <strain evidence="3">Epiroticus2</strain>
    </source>
</reference>
<name>A0A182PKK1_9DIPT</name>
<keyword evidence="4" id="KW-1185">Reference proteome</keyword>
<evidence type="ECO:0000313" key="3">
    <source>
        <dbReference type="EnsemblMetazoa" id="AEPI007468-PA"/>
    </source>
</evidence>
<dbReference type="Proteomes" id="UP000075885">
    <property type="component" value="Unassembled WGS sequence"/>
</dbReference>
<evidence type="ECO:0008006" key="5">
    <source>
        <dbReference type="Google" id="ProtNLM"/>
    </source>
</evidence>
<sequence>MMRTALLFALVAMVVAEPPLRFRSRAAFGVQQRPNARFARLEEASPAPEQPAGGYHYPKPMSSDYHYPKPDQAFPLPGEEMPPAFTTEQAPSAETTTQEQEQPTSTESSDAMTTTVAYEEDYEDSTAALEPVAEPGTSAKLRRRQQLNAAIRPAPLAPLLARQRQRLEELPAVYVSEQEQTQLLQRPVYLINLPESALQQLVLLNSAQLAGLQVAPQPATPVYLSELDYIYKKK</sequence>
<reference evidence="4" key="1">
    <citation type="submission" date="2013-03" db="EMBL/GenBank/DDBJ databases">
        <title>The Genome Sequence of Anopheles epiroticus epiroticus2.</title>
        <authorList>
            <consortium name="The Broad Institute Genomics Platform"/>
            <person name="Neafsey D.E."/>
            <person name="Howell P."/>
            <person name="Walker B."/>
            <person name="Young S.K."/>
            <person name="Zeng Q."/>
            <person name="Gargeya S."/>
            <person name="Fitzgerald M."/>
            <person name="Haas B."/>
            <person name="Abouelleil A."/>
            <person name="Allen A.W."/>
            <person name="Alvarado L."/>
            <person name="Arachchi H.M."/>
            <person name="Berlin A.M."/>
            <person name="Chapman S.B."/>
            <person name="Gainer-Dewar J."/>
            <person name="Goldberg J."/>
            <person name="Griggs A."/>
            <person name="Gujja S."/>
            <person name="Hansen M."/>
            <person name="Howarth C."/>
            <person name="Imamovic A."/>
            <person name="Ireland A."/>
            <person name="Larimer J."/>
            <person name="McCowan C."/>
            <person name="Murphy C."/>
            <person name="Pearson M."/>
            <person name="Poon T.W."/>
            <person name="Priest M."/>
            <person name="Roberts A."/>
            <person name="Saif S."/>
            <person name="Shea T."/>
            <person name="Sisk P."/>
            <person name="Sykes S."/>
            <person name="Wortman J."/>
            <person name="Nusbaum C."/>
            <person name="Birren B."/>
        </authorList>
    </citation>
    <scope>NUCLEOTIDE SEQUENCE [LARGE SCALE GENOMIC DNA]</scope>
    <source>
        <strain evidence="4">Epiroticus2</strain>
    </source>
</reference>
<proteinExistence type="predicted"/>
<feature type="region of interest" description="Disordered" evidence="1">
    <location>
        <begin position="121"/>
        <end position="140"/>
    </location>
</feature>
<feature type="compositionally biased region" description="Low complexity" evidence="1">
    <location>
        <begin position="86"/>
        <end position="109"/>
    </location>
</feature>
<accession>A0A182PKK1</accession>
<organism evidence="3 4">
    <name type="scientific">Anopheles epiroticus</name>
    <dbReference type="NCBI Taxonomy" id="199890"/>
    <lineage>
        <taxon>Eukaryota</taxon>
        <taxon>Metazoa</taxon>
        <taxon>Ecdysozoa</taxon>
        <taxon>Arthropoda</taxon>
        <taxon>Hexapoda</taxon>
        <taxon>Insecta</taxon>
        <taxon>Pterygota</taxon>
        <taxon>Neoptera</taxon>
        <taxon>Endopterygota</taxon>
        <taxon>Diptera</taxon>
        <taxon>Nematocera</taxon>
        <taxon>Culicoidea</taxon>
        <taxon>Culicidae</taxon>
        <taxon>Anophelinae</taxon>
        <taxon>Anopheles</taxon>
    </lineage>
</organism>
<dbReference type="AlphaFoldDB" id="A0A182PKK1"/>
<dbReference type="EnsemblMetazoa" id="AEPI007468-RA">
    <property type="protein sequence ID" value="AEPI007468-PA"/>
    <property type="gene ID" value="AEPI007468"/>
</dbReference>
<feature type="chain" id="PRO_5008131535" description="DUF4794 domain-containing protein" evidence="2">
    <location>
        <begin position="17"/>
        <end position="234"/>
    </location>
</feature>
<feature type="region of interest" description="Disordered" evidence="1">
    <location>
        <begin position="39"/>
        <end position="113"/>
    </location>
</feature>
<dbReference type="VEuPathDB" id="VectorBase:AEPI007468"/>
<feature type="signal peptide" evidence="2">
    <location>
        <begin position="1"/>
        <end position="16"/>
    </location>
</feature>
<evidence type="ECO:0000256" key="2">
    <source>
        <dbReference type="SAM" id="SignalP"/>
    </source>
</evidence>